<evidence type="ECO:0000259" key="7">
    <source>
        <dbReference type="Pfam" id="PF00171"/>
    </source>
</evidence>
<dbReference type="EMBL" id="JAEHOE010000144">
    <property type="protein sequence ID" value="KAG2484694.1"/>
    <property type="molecule type" value="Genomic_DNA"/>
</dbReference>
<keyword evidence="2 6" id="KW-0560">Oxidoreductase</keyword>
<gene>
    <name evidence="8" type="ORF">HYH03_016523</name>
</gene>
<evidence type="ECO:0000256" key="3">
    <source>
        <dbReference type="ARBA" id="ARBA00023027"/>
    </source>
</evidence>
<dbReference type="SUPFAM" id="SSF53720">
    <property type="entry name" value="ALDH-like"/>
    <property type="match status" value="1"/>
</dbReference>
<protein>
    <recommendedName>
        <fullName evidence="7">Aldehyde dehydrogenase domain-containing protein</fullName>
    </recommendedName>
</protein>
<comment type="similarity">
    <text evidence="1 6">Belongs to the aldehyde dehydrogenase family.</text>
</comment>
<accession>A0A835XJP8</accession>
<organism evidence="8 9">
    <name type="scientific">Edaphochlamys debaryana</name>
    <dbReference type="NCBI Taxonomy" id="47281"/>
    <lineage>
        <taxon>Eukaryota</taxon>
        <taxon>Viridiplantae</taxon>
        <taxon>Chlorophyta</taxon>
        <taxon>core chlorophytes</taxon>
        <taxon>Chlorophyceae</taxon>
        <taxon>CS clade</taxon>
        <taxon>Chlamydomonadales</taxon>
        <taxon>Chlamydomonadales incertae sedis</taxon>
        <taxon>Edaphochlamys</taxon>
    </lineage>
</organism>
<dbReference type="Proteomes" id="UP000612055">
    <property type="component" value="Unassembled WGS sequence"/>
</dbReference>
<name>A0A835XJP8_9CHLO</name>
<dbReference type="InterPro" id="IPR029510">
    <property type="entry name" value="Ald_DH_CS_GLU"/>
</dbReference>
<dbReference type="PROSITE" id="PS00687">
    <property type="entry name" value="ALDEHYDE_DEHYDR_GLU"/>
    <property type="match status" value="1"/>
</dbReference>
<dbReference type="FunFam" id="3.40.309.10:FF:000012">
    <property type="entry name" value="Betaine aldehyde dehydrogenase"/>
    <property type="match status" value="1"/>
</dbReference>
<proteinExistence type="inferred from homology"/>
<evidence type="ECO:0000256" key="5">
    <source>
        <dbReference type="PROSITE-ProRule" id="PRU10007"/>
    </source>
</evidence>
<dbReference type="GO" id="GO:0004029">
    <property type="term" value="F:aldehyde dehydrogenase (NAD+) activity"/>
    <property type="evidence" value="ECO:0007669"/>
    <property type="project" value="UniProtKB-ARBA"/>
</dbReference>
<feature type="active site" evidence="5">
    <location>
        <position position="259"/>
    </location>
</feature>
<dbReference type="InterPro" id="IPR016163">
    <property type="entry name" value="Ald_DH_C"/>
</dbReference>
<evidence type="ECO:0000256" key="6">
    <source>
        <dbReference type="RuleBase" id="RU003345"/>
    </source>
</evidence>
<dbReference type="Gene3D" id="3.40.309.10">
    <property type="entry name" value="Aldehyde Dehydrogenase, Chain A, domain 2"/>
    <property type="match status" value="1"/>
</dbReference>
<evidence type="ECO:0000313" key="8">
    <source>
        <dbReference type="EMBL" id="KAG2484694.1"/>
    </source>
</evidence>
<reference evidence="8" key="1">
    <citation type="journal article" date="2020" name="bioRxiv">
        <title>Comparative genomics of Chlamydomonas.</title>
        <authorList>
            <person name="Craig R.J."/>
            <person name="Hasan A.R."/>
            <person name="Ness R.W."/>
            <person name="Keightley P.D."/>
        </authorList>
    </citation>
    <scope>NUCLEOTIDE SEQUENCE</scope>
    <source>
        <strain evidence="8">CCAP 11/70</strain>
    </source>
</reference>
<comment type="caution">
    <text evidence="8">The sequence shown here is derived from an EMBL/GenBank/DDBJ whole genome shotgun (WGS) entry which is preliminary data.</text>
</comment>
<keyword evidence="9" id="KW-1185">Reference proteome</keyword>
<dbReference type="OrthoDB" id="310895at2759"/>
<dbReference type="PANTHER" id="PTHR43860">
    <property type="entry name" value="BETAINE ALDEHYDE DEHYDROGENASE"/>
    <property type="match status" value="1"/>
</dbReference>
<comment type="pathway">
    <text evidence="4">Amine and polyamine biosynthesis; betaine biosynthesis via choline pathway; betaine from betaine aldehyde: step 1/1.</text>
</comment>
<feature type="domain" description="Aldehyde dehydrogenase" evidence="7">
    <location>
        <begin position="16"/>
        <end position="487"/>
    </location>
</feature>
<dbReference type="InterPro" id="IPR016161">
    <property type="entry name" value="Ald_DH/histidinol_DH"/>
</dbReference>
<evidence type="ECO:0000256" key="2">
    <source>
        <dbReference type="ARBA" id="ARBA00023002"/>
    </source>
</evidence>
<evidence type="ECO:0000313" key="9">
    <source>
        <dbReference type="Proteomes" id="UP000612055"/>
    </source>
</evidence>
<dbReference type="Pfam" id="PF00171">
    <property type="entry name" value="Aldedh"/>
    <property type="match status" value="1"/>
</dbReference>
<dbReference type="AlphaFoldDB" id="A0A835XJP8"/>
<dbReference type="InterPro" id="IPR015590">
    <property type="entry name" value="Aldehyde_DH_dom"/>
</dbReference>
<dbReference type="FunFam" id="3.40.605.10:FF:000007">
    <property type="entry name" value="NAD/NADP-dependent betaine aldehyde dehydrogenase"/>
    <property type="match status" value="1"/>
</dbReference>
<keyword evidence="3" id="KW-0520">NAD</keyword>
<evidence type="ECO:0000256" key="1">
    <source>
        <dbReference type="ARBA" id="ARBA00009986"/>
    </source>
</evidence>
<evidence type="ECO:0000256" key="4">
    <source>
        <dbReference type="ARBA" id="ARBA00037921"/>
    </source>
</evidence>
<dbReference type="PANTHER" id="PTHR43860:SF2">
    <property type="entry name" value="BETAINE ALDEHYDE DEHYDROGENASE-RELATED"/>
    <property type="match status" value="1"/>
</dbReference>
<sequence>MEAPVPPRQLYIGGAWVAPVKGQYMPVINPATEQQFTQIPAATAEDVDAAVAAATAAFRSGHWSRTTGEYRAKFMRAIAQKVRDAKSVLARAETMDMGKPIDEAEWDMDDVATCFDYYAGQAEALDARNASAPPIDVGMKEFEVRVKREALGVVGLITPWNYPLLMATWKVAPALAAGCCCVLKPSEMASLTCLELAALAHEAGLPAGVLNVVTGSGPDAGAPLSAHPGLAKVAFTGSAATGRRVALAAAANIRPASMELGGKSALIVFEDAEVDKAVEWCMFGAFWTNGQICSSTSRLLVHEAVAPAFLEHLKRRAESINVCDPLTPGSRLGPLVCESQYRKVMSYIEAGKADGATLLTGGGRPSAPSIGSAGYWVAPTVFAGVNPTMRIWKEEIFGPVLSVATFTTEAEAVALANDSEFGLAGAVISADPERCRRVADALECGIVWVNCSQPCFCYAPWGGLKNSGHGRELGEWGLENFLSVKQVTKYVSPDIWGWYSPPAAKL</sequence>
<dbReference type="Gene3D" id="3.40.605.10">
    <property type="entry name" value="Aldehyde Dehydrogenase, Chain A, domain 1"/>
    <property type="match status" value="1"/>
</dbReference>
<dbReference type="CDD" id="cd07110">
    <property type="entry name" value="ALDH_F10_BADH"/>
    <property type="match status" value="1"/>
</dbReference>
<dbReference type="InterPro" id="IPR016162">
    <property type="entry name" value="Ald_DH_N"/>
</dbReference>